<accession>A0A9N8ZS49</accession>
<evidence type="ECO:0000256" key="7">
    <source>
        <dbReference type="ARBA" id="ARBA00023157"/>
    </source>
</evidence>
<dbReference type="OrthoDB" id="15189at2759"/>
<dbReference type="InterPro" id="IPR001461">
    <property type="entry name" value="Aspartic_peptidase_A1"/>
</dbReference>
<dbReference type="InterPro" id="IPR033121">
    <property type="entry name" value="PEPTIDASE_A1"/>
</dbReference>
<evidence type="ECO:0000256" key="3">
    <source>
        <dbReference type="ARBA" id="ARBA00022729"/>
    </source>
</evidence>
<evidence type="ECO:0000313" key="13">
    <source>
        <dbReference type="EMBL" id="CAG8505286.1"/>
    </source>
</evidence>
<dbReference type="Pfam" id="PF00026">
    <property type="entry name" value="Asp"/>
    <property type="match status" value="1"/>
</dbReference>
<keyword evidence="3 11" id="KW-0732">Signal</keyword>
<dbReference type="FunFam" id="2.40.70.10:FF:000008">
    <property type="entry name" value="Cathepsin D"/>
    <property type="match status" value="1"/>
</dbReference>
<dbReference type="PRINTS" id="PR00792">
    <property type="entry name" value="PEPSIN"/>
</dbReference>
<dbReference type="PANTHER" id="PTHR47966">
    <property type="entry name" value="BETA-SITE APP-CLEAVING ENZYME, ISOFORM A-RELATED"/>
    <property type="match status" value="1"/>
</dbReference>
<feature type="active site" evidence="8">
    <location>
        <position position="78"/>
    </location>
</feature>
<feature type="active site" evidence="8">
    <location>
        <position position="263"/>
    </location>
</feature>
<comment type="similarity">
    <text evidence="1 10">Belongs to the peptidase A1 family.</text>
</comment>
<sequence length="370" mass="40703">MHALHIFTLAIAVFLIVDALPYEQSKVYTIPLKKKTITRRRALRRDVGNVEVSQQPPDIAYFGEVTFGDTQTFDIQFDTGSADFFVTSIDCNSPACEVKNKYDPNEDASFVDIDKTFSVDYDRGSASGQTSGTTSIKIGDFTVEAQEFGLADTLSDDFTRDEYDGIMGMALSSASENGQLTPITNLINNNNLDQPQFAFKLGRDADGTESELTIGGINQARLNGQLTWSNLADNNRGHWLIPLDDCFVDGQALNFQGRNANIDTGTTLMIVPIADARQIYAQITEAEEQDNGRFSLPCENENIIGLRINGVTWNMDFRDFVTEDGDECFGAIEGDDTGSDTEWVVGAAFLKNVYSVFDQGNLQVGFGQLA</sequence>
<feature type="domain" description="Peptidase A1" evidence="12">
    <location>
        <begin position="61"/>
        <end position="367"/>
    </location>
</feature>
<dbReference type="InterPro" id="IPR034164">
    <property type="entry name" value="Pepsin-like_dom"/>
</dbReference>
<keyword evidence="14" id="KW-1185">Reference proteome</keyword>
<dbReference type="Gene3D" id="2.40.70.10">
    <property type="entry name" value="Acid Proteases"/>
    <property type="match status" value="2"/>
</dbReference>
<keyword evidence="4 10" id="KW-0064">Aspartyl protease</keyword>
<dbReference type="PANTHER" id="PTHR47966:SF75">
    <property type="entry name" value="ENDOPEPTIDASE (CTSD), PUTATIVE (AFU_ORTHOLOGUE AFUA_4G07040)-RELATED"/>
    <property type="match status" value="1"/>
</dbReference>
<dbReference type="PROSITE" id="PS00141">
    <property type="entry name" value="ASP_PROTEASE"/>
    <property type="match status" value="1"/>
</dbReference>
<evidence type="ECO:0000259" key="12">
    <source>
        <dbReference type="PROSITE" id="PS51767"/>
    </source>
</evidence>
<dbReference type="PROSITE" id="PS51767">
    <property type="entry name" value="PEPTIDASE_A1"/>
    <property type="match status" value="1"/>
</dbReference>
<evidence type="ECO:0000256" key="9">
    <source>
        <dbReference type="PIRSR" id="PIRSR601461-2"/>
    </source>
</evidence>
<feature type="chain" id="PRO_5040112248" evidence="11">
    <location>
        <begin position="20"/>
        <end position="370"/>
    </location>
</feature>
<comment type="caution">
    <text evidence="13">The sequence shown here is derived from an EMBL/GenBank/DDBJ whole genome shotgun (WGS) entry which is preliminary data.</text>
</comment>
<reference evidence="13" key="1">
    <citation type="submission" date="2021-06" db="EMBL/GenBank/DDBJ databases">
        <authorList>
            <person name="Kallberg Y."/>
            <person name="Tangrot J."/>
            <person name="Rosling A."/>
        </authorList>
    </citation>
    <scope>NUCLEOTIDE SEQUENCE</scope>
    <source>
        <strain evidence="13">FL130A</strain>
    </source>
</reference>
<dbReference type="InterPro" id="IPR001969">
    <property type="entry name" value="Aspartic_peptidase_AS"/>
</dbReference>
<evidence type="ECO:0000313" key="14">
    <source>
        <dbReference type="Proteomes" id="UP000789508"/>
    </source>
</evidence>
<evidence type="ECO:0000256" key="4">
    <source>
        <dbReference type="ARBA" id="ARBA00022750"/>
    </source>
</evidence>
<dbReference type="GO" id="GO:0006508">
    <property type="term" value="P:proteolysis"/>
    <property type="evidence" value="ECO:0007669"/>
    <property type="project" value="UniProtKB-KW"/>
</dbReference>
<evidence type="ECO:0000256" key="8">
    <source>
        <dbReference type="PIRSR" id="PIRSR601461-1"/>
    </source>
</evidence>
<feature type="disulfide bond" evidence="9">
    <location>
        <begin position="298"/>
        <end position="328"/>
    </location>
</feature>
<dbReference type="CDD" id="cd05471">
    <property type="entry name" value="pepsin_like"/>
    <property type="match status" value="1"/>
</dbReference>
<feature type="signal peptide" evidence="11">
    <location>
        <begin position="1"/>
        <end position="19"/>
    </location>
</feature>
<dbReference type="SUPFAM" id="SSF50630">
    <property type="entry name" value="Acid proteases"/>
    <property type="match status" value="1"/>
</dbReference>
<organism evidence="13 14">
    <name type="scientific">Ambispora leptoticha</name>
    <dbReference type="NCBI Taxonomy" id="144679"/>
    <lineage>
        <taxon>Eukaryota</taxon>
        <taxon>Fungi</taxon>
        <taxon>Fungi incertae sedis</taxon>
        <taxon>Mucoromycota</taxon>
        <taxon>Glomeromycotina</taxon>
        <taxon>Glomeromycetes</taxon>
        <taxon>Archaeosporales</taxon>
        <taxon>Ambisporaceae</taxon>
        <taxon>Ambispora</taxon>
    </lineage>
</organism>
<evidence type="ECO:0000256" key="2">
    <source>
        <dbReference type="ARBA" id="ARBA00022670"/>
    </source>
</evidence>
<gene>
    <name evidence="13" type="ORF">ALEPTO_LOCUS3691</name>
</gene>
<evidence type="ECO:0000256" key="1">
    <source>
        <dbReference type="ARBA" id="ARBA00007447"/>
    </source>
</evidence>
<dbReference type="AlphaFoldDB" id="A0A9N8ZS49"/>
<feature type="disulfide bond" evidence="9">
    <location>
        <begin position="91"/>
        <end position="96"/>
    </location>
</feature>
<protein>
    <submittedName>
        <fullName evidence="13">5952_t:CDS:1</fullName>
    </submittedName>
</protein>
<evidence type="ECO:0000256" key="6">
    <source>
        <dbReference type="ARBA" id="ARBA00023145"/>
    </source>
</evidence>
<keyword evidence="2 10" id="KW-0645">Protease</keyword>
<keyword evidence="7 9" id="KW-1015">Disulfide bond</keyword>
<dbReference type="InterPro" id="IPR021109">
    <property type="entry name" value="Peptidase_aspartic_dom_sf"/>
</dbReference>
<evidence type="ECO:0000256" key="11">
    <source>
        <dbReference type="SAM" id="SignalP"/>
    </source>
</evidence>
<dbReference type="Proteomes" id="UP000789508">
    <property type="component" value="Unassembled WGS sequence"/>
</dbReference>
<name>A0A9N8ZS49_9GLOM</name>
<keyword evidence="5 10" id="KW-0378">Hydrolase</keyword>
<evidence type="ECO:0000256" key="10">
    <source>
        <dbReference type="RuleBase" id="RU000454"/>
    </source>
</evidence>
<keyword evidence="6" id="KW-0865">Zymogen</keyword>
<dbReference type="EMBL" id="CAJVPS010000726">
    <property type="protein sequence ID" value="CAG8505286.1"/>
    <property type="molecule type" value="Genomic_DNA"/>
</dbReference>
<proteinExistence type="inferred from homology"/>
<evidence type="ECO:0000256" key="5">
    <source>
        <dbReference type="ARBA" id="ARBA00022801"/>
    </source>
</evidence>
<dbReference type="GO" id="GO:0004190">
    <property type="term" value="F:aspartic-type endopeptidase activity"/>
    <property type="evidence" value="ECO:0007669"/>
    <property type="project" value="UniProtKB-KW"/>
</dbReference>